<dbReference type="InterPro" id="IPR016169">
    <property type="entry name" value="FAD-bd_PCMH_sub2"/>
</dbReference>
<dbReference type="InterPro" id="IPR036318">
    <property type="entry name" value="FAD-bd_PCMH-like_sf"/>
</dbReference>
<dbReference type="RefSeq" id="WP_014813187.1">
    <property type="nucleotide sequence ID" value="NC_018025.1"/>
</dbReference>
<gene>
    <name evidence="4" type="ordered locus">Desti_5508</name>
</gene>
<evidence type="ECO:0000313" key="4">
    <source>
        <dbReference type="EMBL" id="AFM28090.1"/>
    </source>
</evidence>
<dbReference type="InterPro" id="IPR016170">
    <property type="entry name" value="Cytok_DH_C_sf"/>
</dbReference>
<dbReference type="PANTHER" id="PTHR11748:SF114">
    <property type="entry name" value="ARYL-ALCOHOL OXIDASE VANILLYL-ALCOHOL OXIDASE (AFU_ORTHOLOGUE AFUA_3G09500)-RELATED"/>
    <property type="match status" value="1"/>
</dbReference>
<dbReference type="Gene3D" id="1.10.45.10">
    <property type="entry name" value="Vanillyl-alcohol Oxidase, Chain A, domain 4"/>
    <property type="match status" value="1"/>
</dbReference>
<dbReference type="SUPFAM" id="SSF56176">
    <property type="entry name" value="FAD-binding/transporter-associated domain-like"/>
    <property type="match status" value="1"/>
</dbReference>
<evidence type="ECO:0000313" key="5">
    <source>
        <dbReference type="Proteomes" id="UP000006055"/>
    </source>
</evidence>
<dbReference type="InterPro" id="IPR016164">
    <property type="entry name" value="FAD-linked_Oxase-like_C"/>
</dbReference>
<dbReference type="GO" id="GO:0008720">
    <property type="term" value="F:D-lactate dehydrogenase (NAD+) activity"/>
    <property type="evidence" value="ECO:0007669"/>
    <property type="project" value="TreeGrafter"/>
</dbReference>
<dbReference type="GO" id="GO:0071949">
    <property type="term" value="F:FAD binding"/>
    <property type="evidence" value="ECO:0007669"/>
    <property type="project" value="InterPro"/>
</dbReference>
<dbReference type="Pfam" id="PF01565">
    <property type="entry name" value="FAD_binding_4"/>
    <property type="match status" value="1"/>
</dbReference>
<organism evidence="4 5">
    <name type="scientific">Desulfomonile tiedjei (strain ATCC 49306 / DSM 6799 / DCB-1)</name>
    <dbReference type="NCBI Taxonomy" id="706587"/>
    <lineage>
        <taxon>Bacteria</taxon>
        <taxon>Pseudomonadati</taxon>
        <taxon>Thermodesulfobacteriota</taxon>
        <taxon>Desulfomonilia</taxon>
        <taxon>Desulfomonilales</taxon>
        <taxon>Desulfomonilaceae</taxon>
        <taxon>Desulfomonile</taxon>
    </lineage>
</organism>
<dbReference type="SUPFAM" id="SSF55103">
    <property type="entry name" value="FAD-linked oxidases, C-terminal domain"/>
    <property type="match status" value="1"/>
</dbReference>
<dbReference type="InterPro" id="IPR016171">
    <property type="entry name" value="Vanillyl_alc_oxidase_C-sub2"/>
</dbReference>
<keyword evidence="5" id="KW-1185">Reference proteome</keyword>
<evidence type="ECO:0000256" key="2">
    <source>
        <dbReference type="ARBA" id="ARBA00022827"/>
    </source>
</evidence>
<keyword evidence="2" id="KW-0274">FAD</keyword>
<dbReference type="InterPro" id="IPR006094">
    <property type="entry name" value="Oxid_FAD_bind_N"/>
</dbReference>
<keyword evidence="1" id="KW-0285">Flavoprotein</keyword>
<dbReference type="InterPro" id="IPR016167">
    <property type="entry name" value="FAD-bd_PCMH_sub1"/>
</dbReference>
<name>I4CEU9_DESTA</name>
<dbReference type="KEGG" id="dti:Desti_5508"/>
<evidence type="ECO:0000259" key="3">
    <source>
        <dbReference type="PROSITE" id="PS51387"/>
    </source>
</evidence>
<dbReference type="Gene3D" id="3.30.43.10">
    <property type="entry name" value="Uridine Diphospho-n-acetylenolpyruvylglucosamine Reductase, domain 2"/>
    <property type="match status" value="1"/>
</dbReference>
<protein>
    <submittedName>
        <fullName evidence="4">FAD/FMN-dependent dehydrogenase</fullName>
    </submittedName>
</protein>
<dbReference type="InterPro" id="IPR016166">
    <property type="entry name" value="FAD-bd_PCMH"/>
</dbReference>
<dbReference type="PATRIC" id="fig|706587.4.peg.6207"/>
<dbReference type="HOGENOM" id="CLU_024402_0_1_7"/>
<dbReference type="Gene3D" id="3.40.462.10">
    <property type="entry name" value="FAD-linked oxidases, C-terminal domain"/>
    <property type="match status" value="1"/>
</dbReference>
<dbReference type="EMBL" id="CP003360">
    <property type="protein sequence ID" value="AFM28090.1"/>
    <property type="molecule type" value="Genomic_DNA"/>
</dbReference>
<sequence length="544" mass="60882">MKTDFVKRLIEICGSEHVLRSPEAIELYSRCTIPWSRTCGAVALPDNVDQVSRIVQLCNEYGTPVWTFSRGHNWGYGTVLALQQGALILILRRMNRIHEVNEELCYAVVEPGVSQGQLNGYLKSKGFNLWIDCTDSSPDGSLIGNALDKGVGYTPYGDHFGNLCGMEVVLANGQVVTTGGVSKQCPTRHIYQWGVGPCIDGLFAQSSLGIVTKAGLWLMPKPEAFEMFVIGISDPKPLAPVIDAQRKLALRGIISHCHGFNAFLALARSIGYPSHLLDGKQLLDKEVIEQLAAEQGLPPWTFVGGIYGTSRQVRTNKREIAKYLSRLGHLVFIGELSQKSLNRIVEGVRRPGFHGAFYRGLKSFLHLFVDRISTKTIESLLALYPILRGEPNEDILAAAYFKNKERQPKENLDPARDACGLIFFAPILPAIGNEIQVFLQNIERICSSNHFETAVLLIQSNPRTFIVLVPLFFDRTNAEEAERCQRTYDQLCEFLKIHHYQQYRCTTPQMDNILQDNPSYQDFMKKIKLAIDPNHIIAAGRYGV</sequence>
<dbReference type="eggNOG" id="COG0277">
    <property type="taxonomic scope" value="Bacteria"/>
</dbReference>
<evidence type="ECO:0000256" key="1">
    <source>
        <dbReference type="ARBA" id="ARBA00022630"/>
    </source>
</evidence>
<proteinExistence type="predicted"/>
<dbReference type="GO" id="GO:1903457">
    <property type="term" value="P:lactate catabolic process"/>
    <property type="evidence" value="ECO:0007669"/>
    <property type="project" value="TreeGrafter"/>
</dbReference>
<dbReference type="Proteomes" id="UP000006055">
    <property type="component" value="Chromosome"/>
</dbReference>
<reference evidence="5" key="1">
    <citation type="submission" date="2012-06" db="EMBL/GenBank/DDBJ databases">
        <title>Complete sequence of chromosome of Desulfomonile tiedjei DSM 6799.</title>
        <authorList>
            <person name="Lucas S."/>
            <person name="Copeland A."/>
            <person name="Lapidus A."/>
            <person name="Glavina del Rio T."/>
            <person name="Dalin E."/>
            <person name="Tice H."/>
            <person name="Bruce D."/>
            <person name="Goodwin L."/>
            <person name="Pitluck S."/>
            <person name="Peters L."/>
            <person name="Ovchinnikova G."/>
            <person name="Zeytun A."/>
            <person name="Lu M."/>
            <person name="Kyrpides N."/>
            <person name="Mavromatis K."/>
            <person name="Ivanova N."/>
            <person name="Brettin T."/>
            <person name="Detter J.C."/>
            <person name="Han C."/>
            <person name="Larimer F."/>
            <person name="Land M."/>
            <person name="Hauser L."/>
            <person name="Markowitz V."/>
            <person name="Cheng J.-F."/>
            <person name="Hugenholtz P."/>
            <person name="Woyke T."/>
            <person name="Wu D."/>
            <person name="Spring S."/>
            <person name="Schroeder M."/>
            <person name="Brambilla E."/>
            <person name="Klenk H.-P."/>
            <person name="Eisen J.A."/>
        </authorList>
    </citation>
    <scope>NUCLEOTIDE SEQUENCE [LARGE SCALE GENOMIC DNA]</scope>
    <source>
        <strain evidence="5">ATCC 49306 / DSM 6799 / DCB-1</strain>
    </source>
</reference>
<dbReference type="PROSITE" id="PS51387">
    <property type="entry name" value="FAD_PCMH"/>
    <property type="match status" value="1"/>
</dbReference>
<dbReference type="OrthoDB" id="9811557at2"/>
<dbReference type="GO" id="GO:0004458">
    <property type="term" value="F:D-lactate dehydrogenase (cytochrome) activity"/>
    <property type="evidence" value="ECO:0007669"/>
    <property type="project" value="TreeGrafter"/>
</dbReference>
<feature type="domain" description="FAD-binding PCMH-type" evidence="3">
    <location>
        <begin position="35"/>
        <end position="221"/>
    </location>
</feature>
<dbReference type="Gene3D" id="3.30.465.10">
    <property type="match status" value="1"/>
</dbReference>
<dbReference type="AlphaFoldDB" id="I4CEU9"/>
<dbReference type="PANTHER" id="PTHR11748">
    <property type="entry name" value="D-LACTATE DEHYDROGENASE"/>
    <property type="match status" value="1"/>
</dbReference>
<accession>I4CEU9</accession>
<dbReference type="STRING" id="706587.Desti_5508"/>